<dbReference type="PANTHER" id="PTHR42924:SF3">
    <property type="entry name" value="POLYMERASE_HISTIDINOL PHOSPHATASE N-TERMINAL DOMAIN-CONTAINING PROTEIN"/>
    <property type="match status" value="1"/>
</dbReference>
<protein>
    <submittedName>
        <fullName evidence="2">PHP domain-containing protein</fullName>
    </submittedName>
</protein>
<feature type="domain" description="PHP" evidence="1">
    <location>
        <begin position="6"/>
        <end position="94"/>
    </location>
</feature>
<evidence type="ECO:0000313" key="3">
    <source>
        <dbReference type="Proteomes" id="UP000824128"/>
    </source>
</evidence>
<dbReference type="SUPFAM" id="SSF89550">
    <property type="entry name" value="PHP domain-like"/>
    <property type="match status" value="1"/>
</dbReference>
<reference evidence="2" key="2">
    <citation type="journal article" date="2021" name="PeerJ">
        <title>Extensive microbial diversity within the chicken gut microbiome revealed by metagenomics and culture.</title>
        <authorList>
            <person name="Gilroy R."/>
            <person name="Ravi A."/>
            <person name="Getino M."/>
            <person name="Pursley I."/>
            <person name="Horton D.L."/>
            <person name="Alikhan N.F."/>
            <person name="Baker D."/>
            <person name="Gharbi K."/>
            <person name="Hall N."/>
            <person name="Watson M."/>
            <person name="Adriaenssens E.M."/>
            <person name="Foster-Nyarko E."/>
            <person name="Jarju S."/>
            <person name="Secka A."/>
            <person name="Antonio M."/>
            <person name="Oren A."/>
            <person name="Chaudhuri R.R."/>
            <person name="La Ragione R."/>
            <person name="Hildebrand F."/>
            <person name="Pallen M.J."/>
        </authorList>
    </citation>
    <scope>NUCLEOTIDE SEQUENCE</scope>
    <source>
        <strain evidence="2">ChiGjej2B2-16831</strain>
    </source>
</reference>
<accession>A0A9D1STV5</accession>
<dbReference type="InterPro" id="IPR052018">
    <property type="entry name" value="PHP_domain"/>
</dbReference>
<sequence>MEYRYDIHVHTQETSPCGHVPAADTVAAYHALGYAGLCITDHLHDGYLARLDCQDDWQACVTRYLAGYWAARRAGEALGMDILLGLELRFPENDSDYLIYGVDEAWLRANPYPCRMDHAAFFRRYGGSVLIIQAHPFRACDEVFTDSIHGLEVANCNPRHDSRNDLALALAAAHPSLYRLCGSDAHREGDEGRSAVVFEQRVRDSFALKAAIESRRYRLWCPAYQNIIEKSEAIGCGTTL</sequence>
<reference evidence="2" key="1">
    <citation type="submission" date="2020-10" db="EMBL/GenBank/DDBJ databases">
        <authorList>
            <person name="Gilroy R."/>
        </authorList>
    </citation>
    <scope>NUCLEOTIDE SEQUENCE</scope>
    <source>
        <strain evidence="2">ChiGjej2B2-16831</strain>
    </source>
</reference>
<dbReference type="InterPro" id="IPR016195">
    <property type="entry name" value="Pol/histidinol_Pase-like"/>
</dbReference>
<comment type="caution">
    <text evidence="2">The sequence shown here is derived from an EMBL/GenBank/DDBJ whole genome shotgun (WGS) entry which is preliminary data.</text>
</comment>
<dbReference type="Pfam" id="PF02811">
    <property type="entry name" value="PHP"/>
    <property type="match status" value="1"/>
</dbReference>
<evidence type="ECO:0000259" key="1">
    <source>
        <dbReference type="Pfam" id="PF02811"/>
    </source>
</evidence>
<proteinExistence type="predicted"/>
<dbReference type="AlphaFoldDB" id="A0A9D1STV5"/>
<evidence type="ECO:0000313" key="2">
    <source>
        <dbReference type="EMBL" id="HIU94974.1"/>
    </source>
</evidence>
<dbReference type="CDD" id="cd07432">
    <property type="entry name" value="PHP_HisPPase"/>
    <property type="match status" value="1"/>
</dbReference>
<dbReference type="GO" id="GO:0035312">
    <property type="term" value="F:5'-3' DNA exonuclease activity"/>
    <property type="evidence" value="ECO:0007669"/>
    <property type="project" value="TreeGrafter"/>
</dbReference>
<dbReference type="PANTHER" id="PTHR42924">
    <property type="entry name" value="EXONUCLEASE"/>
    <property type="match status" value="1"/>
</dbReference>
<organism evidence="2 3">
    <name type="scientific">Candidatus Aphodomorpha intestinavium</name>
    <dbReference type="NCBI Taxonomy" id="2840672"/>
    <lineage>
        <taxon>Bacteria</taxon>
        <taxon>Bacillati</taxon>
        <taxon>Bacillota</taxon>
        <taxon>Clostridia</taxon>
        <taxon>Eubacteriales</taxon>
        <taxon>Candidatus Aphodomorpha</taxon>
    </lineage>
</organism>
<dbReference type="Proteomes" id="UP000824128">
    <property type="component" value="Unassembled WGS sequence"/>
</dbReference>
<dbReference type="EMBL" id="DVNZ01000234">
    <property type="protein sequence ID" value="HIU94974.1"/>
    <property type="molecule type" value="Genomic_DNA"/>
</dbReference>
<name>A0A9D1STV5_9FIRM</name>
<dbReference type="Gene3D" id="3.20.20.140">
    <property type="entry name" value="Metal-dependent hydrolases"/>
    <property type="match status" value="1"/>
</dbReference>
<dbReference type="GO" id="GO:0004534">
    <property type="term" value="F:5'-3' RNA exonuclease activity"/>
    <property type="evidence" value="ECO:0007669"/>
    <property type="project" value="TreeGrafter"/>
</dbReference>
<dbReference type="InterPro" id="IPR004013">
    <property type="entry name" value="PHP_dom"/>
</dbReference>
<gene>
    <name evidence="2" type="ORF">IAD24_07455</name>
</gene>